<dbReference type="Proteomes" id="UP001470230">
    <property type="component" value="Unassembled WGS sequence"/>
</dbReference>
<dbReference type="Pfam" id="PF01556">
    <property type="entry name" value="DnaJ_C"/>
    <property type="match status" value="1"/>
</dbReference>
<sequence length="164" mass="18809">MEDGEKITFYGCSDEDLYKETGNFVVCLHQVDHPVFKRKKDNLLMIKKINLCDALAGSKIKIDLLDGRSVLLAPDPNEIIKKDSVTKIEHEGMPKRNDISEKGDLFIKFEVEFPTKSQISPQLLNELRKCFPPSNDEDDPIIINQKDIQQDKMINSNINEFDLN</sequence>
<evidence type="ECO:0000313" key="3">
    <source>
        <dbReference type="Proteomes" id="UP001470230"/>
    </source>
</evidence>
<protein>
    <submittedName>
        <fullName evidence="2">DnaJ (Hsp40), subfamily A, member 4</fullName>
    </submittedName>
</protein>
<evidence type="ECO:0000313" key="2">
    <source>
        <dbReference type="EMBL" id="KAK8898002.1"/>
    </source>
</evidence>
<dbReference type="PANTHER" id="PTHR43888">
    <property type="entry name" value="DNAJ-LIKE-2, ISOFORM A-RELATED"/>
    <property type="match status" value="1"/>
</dbReference>
<dbReference type="SUPFAM" id="SSF49493">
    <property type="entry name" value="HSP40/DnaJ peptide-binding domain"/>
    <property type="match status" value="1"/>
</dbReference>
<gene>
    <name evidence="2" type="ORF">M9Y10_000249</name>
</gene>
<comment type="caution">
    <text evidence="2">The sequence shown here is derived from an EMBL/GenBank/DDBJ whole genome shotgun (WGS) entry which is preliminary data.</text>
</comment>
<name>A0ABR2L478_9EUKA</name>
<accession>A0ABR2L478</accession>
<dbReference type="InterPro" id="IPR008971">
    <property type="entry name" value="HSP40/DnaJ_pept-bd"/>
</dbReference>
<dbReference type="InterPro" id="IPR044713">
    <property type="entry name" value="DNJA1/2-like"/>
</dbReference>
<evidence type="ECO:0000259" key="1">
    <source>
        <dbReference type="Pfam" id="PF01556"/>
    </source>
</evidence>
<proteinExistence type="predicted"/>
<keyword evidence="3" id="KW-1185">Reference proteome</keyword>
<reference evidence="2 3" key="1">
    <citation type="submission" date="2024-04" db="EMBL/GenBank/DDBJ databases">
        <title>Tritrichomonas musculus Genome.</title>
        <authorList>
            <person name="Alves-Ferreira E."/>
            <person name="Grigg M."/>
            <person name="Lorenzi H."/>
            <person name="Galac M."/>
        </authorList>
    </citation>
    <scope>NUCLEOTIDE SEQUENCE [LARGE SCALE GENOMIC DNA]</scope>
    <source>
        <strain evidence="2 3">EAF2021</strain>
    </source>
</reference>
<dbReference type="Gene3D" id="2.60.260.20">
    <property type="entry name" value="Urease metallochaperone UreE, N-terminal domain"/>
    <property type="match status" value="1"/>
</dbReference>
<feature type="domain" description="Chaperone DnaJ C-terminal" evidence="1">
    <location>
        <begin position="1"/>
        <end position="114"/>
    </location>
</feature>
<dbReference type="InterPro" id="IPR002939">
    <property type="entry name" value="DnaJ_C"/>
</dbReference>
<organism evidence="2 3">
    <name type="scientific">Tritrichomonas musculus</name>
    <dbReference type="NCBI Taxonomy" id="1915356"/>
    <lineage>
        <taxon>Eukaryota</taxon>
        <taxon>Metamonada</taxon>
        <taxon>Parabasalia</taxon>
        <taxon>Tritrichomonadida</taxon>
        <taxon>Tritrichomonadidae</taxon>
        <taxon>Tritrichomonas</taxon>
    </lineage>
</organism>
<dbReference type="EMBL" id="JAPFFF010000001">
    <property type="protein sequence ID" value="KAK8898002.1"/>
    <property type="molecule type" value="Genomic_DNA"/>
</dbReference>